<evidence type="ECO:0000313" key="1">
    <source>
        <dbReference type="EMBL" id="KAJ8299927.1"/>
    </source>
</evidence>
<dbReference type="EMBL" id="JARBDR010000919">
    <property type="protein sequence ID" value="KAJ8299927.1"/>
    <property type="molecule type" value="Genomic_DNA"/>
</dbReference>
<dbReference type="Proteomes" id="UP001217089">
    <property type="component" value="Unassembled WGS sequence"/>
</dbReference>
<comment type="caution">
    <text evidence="1">The sequence shown here is derived from an EMBL/GenBank/DDBJ whole genome shotgun (WGS) entry which is preliminary data.</text>
</comment>
<protein>
    <submittedName>
        <fullName evidence="1">Uncharacterized protein</fullName>
    </submittedName>
</protein>
<evidence type="ECO:0000313" key="2">
    <source>
        <dbReference type="Proteomes" id="UP001217089"/>
    </source>
</evidence>
<sequence>MEECDKTDILQHCRTFLEAYLSYVHIYNISCVRIEDKAFDLSIDLELWEEALQHGQKTLTAYSDEVRKIGSTCVSDQVRKNGSTCVSDQIRKMVVLVVSDQNYVVMSCHVFKLHHCTFKSGNEGSNKLVDVSNWWKVKQ</sequence>
<name>A0ABQ9E7R8_TEGGR</name>
<keyword evidence="2" id="KW-1185">Reference proteome</keyword>
<gene>
    <name evidence="1" type="ORF">KUTeg_021446</name>
</gene>
<proteinExistence type="predicted"/>
<accession>A0ABQ9E7R8</accession>
<dbReference type="Gene3D" id="1.25.40.970">
    <property type="match status" value="1"/>
</dbReference>
<organism evidence="1 2">
    <name type="scientific">Tegillarca granosa</name>
    <name type="common">Malaysian cockle</name>
    <name type="synonym">Anadara granosa</name>
    <dbReference type="NCBI Taxonomy" id="220873"/>
    <lineage>
        <taxon>Eukaryota</taxon>
        <taxon>Metazoa</taxon>
        <taxon>Spiralia</taxon>
        <taxon>Lophotrochozoa</taxon>
        <taxon>Mollusca</taxon>
        <taxon>Bivalvia</taxon>
        <taxon>Autobranchia</taxon>
        <taxon>Pteriomorphia</taxon>
        <taxon>Arcoida</taxon>
        <taxon>Arcoidea</taxon>
        <taxon>Arcidae</taxon>
        <taxon>Tegillarca</taxon>
    </lineage>
</organism>
<reference evidence="1 2" key="1">
    <citation type="submission" date="2022-12" db="EMBL/GenBank/DDBJ databases">
        <title>Chromosome-level genome of Tegillarca granosa.</title>
        <authorList>
            <person name="Kim J."/>
        </authorList>
    </citation>
    <scope>NUCLEOTIDE SEQUENCE [LARGE SCALE GENOMIC DNA]</scope>
    <source>
        <strain evidence="1">Teg-2019</strain>
        <tissue evidence="1">Adductor muscle</tissue>
    </source>
</reference>